<evidence type="ECO:0000313" key="1">
    <source>
        <dbReference type="EMBL" id="JAI05094.1"/>
    </source>
</evidence>
<reference evidence="1" key="2">
    <citation type="journal article" date="2015" name="Fish Shellfish Immunol.">
        <title>Early steps in the European eel (Anguilla anguilla)-Vibrio vulnificus interaction in the gills: Role of the RtxA13 toxin.</title>
        <authorList>
            <person name="Callol A."/>
            <person name="Pajuelo D."/>
            <person name="Ebbesson L."/>
            <person name="Teles M."/>
            <person name="MacKenzie S."/>
            <person name="Amaro C."/>
        </authorList>
    </citation>
    <scope>NUCLEOTIDE SEQUENCE</scope>
</reference>
<reference evidence="1" key="1">
    <citation type="submission" date="2014-11" db="EMBL/GenBank/DDBJ databases">
        <authorList>
            <person name="Amaro Gonzalez C."/>
        </authorList>
    </citation>
    <scope>NUCLEOTIDE SEQUENCE</scope>
</reference>
<organism evidence="1">
    <name type="scientific">Anguilla anguilla</name>
    <name type="common">European freshwater eel</name>
    <name type="synonym">Muraena anguilla</name>
    <dbReference type="NCBI Taxonomy" id="7936"/>
    <lineage>
        <taxon>Eukaryota</taxon>
        <taxon>Metazoa</taxon>
        <taxon>Chordata</taxon>
        <taxon>Craniata</taxon>
        <taxon>Vertebrata</taxon>
        <taxon>Euteleostomi</taxon>
        <taxon>Actinopterygii</taxon>
        <taxon>Neopterygii</taxon>
        <taxon>Teleostei</taxon>
        <taxon>Anguilliformes</taxon>
        <taxon>Anguillidae</taxon>
        <taxon>Anguilla</taxon>
    </lineage>
</organism>
<accession>A0A0E9XTS8</accession>
<dbReference type="AlphaFoldDB" id="A0A0E9XTS8"/>
<proteinExistence type="predicted"/>
<dbReference type="EMBL" id="GBXM01003484">
    <property type="protein sequence ID" value="JAI05094.1"/>
    <property type="molecule type" value="Transcribed_RNA"/>
</dbReference>
<name>A0A0E9XTS8_ANGAN</name>
<sequence>MHSTILGFRVSARFLLSRNSGVSITVMLLPPNIFVLASHSTVWELAEHEVLNSFSPRMLLAVLLLPAPVLPNRTILRSADPSIPLHR</sequence>
<protein>
    <submittedName>
        <fullName evidence="1">Uncharacterized protein</fullName>
    </submittedName>
</protein>